<evidence type="ECO:0000313" key="2">
    <source>
        <dbReference type="Proteomes" id="UP000800235"/>
    </source>
</evidence>
<dbReference type="EMBL" id="MU007078">
    <property type="protein sequence ID" value="KAF2423704.1"/>
    <property type="molecule type" value="Genomic_DNA"/>
</dbReference>
<evidence type="ECO:0000313" key="1">
    <source>
        <dbReference type="EMBL" id="KAF2423704.1"/>
    </source>
</evidence>
<sequence length="160" mass="17314">MAPVNRLSMFISNLLVSMKSVNIITMAFAMILAMVTFVSAAPSADKAIAKAGLKPVARDAAGVQDCPPFLGVSIDICHDTFFNNCERNLHLGPCHCHDLEDSAWSGPAGISSIGFTGSTNCVIYSEHGCRGDQYSMGGQQVYFDNGWNDRTRSLACFRRN</sequence>
<comment type="caution">
    <text evidence="1">The sequence shown here is derived from an EMBL/GenBank/DDBJ whole genome shotgun (WGS) entry which is preliminary data.</text>
</comment>
<dbReference type="Proteomes" id="UP000800235">
    <property type="component" value="Unassembled WGS sequence"/>
</dbReference>
<organism evidence="1 2">
    <name type="scientific">Tothia fuscella</name>
    <dbReference type="NCBI Taxonomy" id="1048955"/>
    <lineage>
        <taxon>Eukaryota</taxon>
        <taxon>Fungi</taxon>
        <taxon>Dikarya</taxon>
        <taxon>Ascomycota</taxon>
        <taxon>Pezizomycotina</taxon>
        <taxon>Dothideomycetes</taxon>
        <taxon>Pleosporomycetidae</taxon>
        <taxon>Venturiales</taxon>
        <taxon>Cylindrosympodiaceae</taxon>
        <taxon>Tothia</taxon>
    </lineage>
</organism>
<gene>
    <name evidence="1" type="ORF">EJ08DRAFT_652583</name>
</gene>
<protein>
    <submittedName>
        <fullName evidence="1">Uncharacterized protein</fullName>
    </submittedName>
</protein>
<keyword evidence="2" id="KW-1185">Reference proteome</keyword>
<dbReference type="Gene3D" id="2.60.20.10">
    <property type="entry name" value="Crystallins"/>
    <property type="match status" value="1"/>
</dbReference>
<accession>A0A9P4NJT3</accession>
<reference evidence="1" key="1">
    <citation type="journal article" date="2020" name="Stud. Mycol.">
        <title>101 Dothideomycetes genomes: a test case for predicting lifestyles and emergence of pathogens.</title>
        <authorList>
            <person name="Haridas S."/>
            <person name="Albert R."/>
            <person name="Binder M."/>
            <person name="Bloem J."/>
            <person name="Labutti K."/>
            <person name="Salamov A."/>
            <person name="Andreopoulos B."/>
            <person name="Baker S."/>
            <person name="Barry K."/>
            <person name="Bills G."/>
            <person name="Bluhm B."/>
            <person name="Cannon C."/>
            <person name="Castanera R."/>
            <person name="Culley D."/>
            <person name="Daum C."/>
            <person name="Ezra D."/>
            <person name="Gonzalez J."/>
            <person name="Henrissat B."/>
            <person name="Kuo A."/>
            <person name="Liang C."/>
            <person name="Lipzen A."/>
            <person name="Lutzoni F."/>
            <person name="Magnuson J."/>
            <person name="Mondo S."/>
            <person name="Nolan M."/>
            <person name="Ohm R."/>
            <person name="Pangilinan J."/>
            <person name="Park H.-J."/>
            <person name="Ramirez L."/>
            <person name="Alfaro M."/>
            <person name="Sun H."/>
            <person name="Tritt A."/>
            <person name="Yoshinaga Y."/>
            <person name="Zwiers L.-H."/>
            <person name="Turgeon B."/>
            <person name="Goodwin S."/>
            <person name="Spatafora J."/>
            <person name="Crous P."/>
            <person name="Grigoriev I."/>
        </authorList>
    </citation>
    <scope>NUCLEOTIDE SEQUENCE</scope>
    <source>
        <strain evidence="1">CBS 130266</strain>
    </source>
</reference>
<name>A0A9P4NJT3_9PEZI</name>
<dbReference type="AlphaFoldDB" id="A0A9P4NJT3"/>
<proteinExistence type="predicted"/>